<dbReference type="EMBL" id="NOKA02000051">
    <property type="protein sequence ID" value="RDY30034.1"/>
    <property type="molecule type" value="Genomic_DNA"/>
</dbReference>
<evidence type="ECO:0000313" key="6">
    <source>
        <dbReference type="Proteomes" id="UP000216411"/>
    </source>
</evidence>
<dbReference type="RefSeq" id="WP_094376934.1">
    <property type="nucleotide sequence ID" value="NZ_NOKA02000051.1"/>
</dbReference>
<comment type="caution">
    <text evidence="5">The sequence shown here is derived from an EMBL/GenBank/DDBJ whole genome shotgun (WGS) entry which is preliminary data.</text>
</comment>
<dbReference type="PANTHER" id="PTHR38445">
    <property type="entry name" value="HTH-TYPE TRANSCRIPTIONAL REPRESSOR YTRA"/>
    <property type="match status" value="1"/>
</dbReference>
<evidence type="ECO:0000256" key="1">
    <source>
        <dbReference type="ARBA" id="ARBA00023015"/>
    </source>
</evidence>
<proteinExistence type="predicted"/>
<protein>
    <submittedName>
        <fullName evidence="5">GntR family transcriptional regulator</fullName>
    </submittedName>
</protein>
<dbReference type="PANTHER" id="PTHR38445:SF7">
    <property type="entry name" value="GNTR-FAMILY TRANSCRIPTIONAL REGULATOR"/>
    <property type="match status" value="1"/>
</dbReference>
<dbReference type="InterPro" id="IPR036388">
    <property type="entry name" value="WH-like_DNA-bd_sf"/>
</dbReference>
<keyword evidence="3" id="KW-0804">Transcription</keyword>
<evidence type="ECO:0000313" key="5">
    <source>
        <dbReference type="EMBL" id="RDY30034.1"/>
    </source>
</evidence>
<sequence length="127" mass="14398">MKILVSNQSELPIYAQIKEQIKEQILNGQILEGTVLPSIRMLAKEIGVSVITTTRAYNDLEKEGYISSMQGKGSIVLSKENKILKEQYLVRIEQGLFTAVETAKRIEMTEAQVHNLISEIWKGMMEE</sequence>
<dbReference type="SUPFAM" id="SSF46785">
    <property type="entry name" value="Winged helix' DNA-binding domain"/>
    <property type="match status" value="1"/>
</dbReference>
<accession>A0A371JBB5</accession>
<keyword evidence="1" id="KW-0805">Transcription regulation</keyword>
<reference evidence="5 6" key="1">
    <citation type="journal article" date="2017" name="Genome Announc.">
        <title>Draft Genome Sequence of a Sporulating and Motile Strain of Lachnotalea glycerini Isolated from Water in Quebec City, Canada.</title>
        <authorList>
            <person name="Maheux A.F."/>
            <person name="Boudreau D.K."/>
            <person name="Berube E."/>
            <person name="Boissinot M."/>
            <person name="Raymond F."/>
            <person name="Brodeur S."/>
            <person name="Corbeil J."/>
            <person name="Isabel S."/>
            <person name="Omar R.F."/>
            <person name="Bergeron M.G."/>
        </authorList>
    </citation>
    <scope>NUCLEOTIDE SEQUENCE [LARGE SCALE GENOMIC DNA]</scope>
    <source>
        <strain evidence="5 6">CCRI-19302</strain>
    </source>
</reference>
<dbReference type="InterPro" id="IPR036390">
    <property type="entry name" value="WH_DNA-bd_sf"/>
</dbReference>
<dbReference type="Proteomes" id="UP000216411">
    <property type="component" value="Unassembled WGS sequence"/>
</dbReference>
<feature type="domain" description="HTH gntR-type" evidence="4">
    <location>
        <begin position="11"/>
        <end position="79"/>
    </location>
</feature>
<dbReference type="PROSITE" id="PS50949">
    <property type="entry name" value="HTH_GNTR"/>
    <property type="match status" value="1"/>
</dbReference>
<dbReference type="Gene3D" id="1.10.10.10">
    <property type="entry name" value="Winged helix-like DNA-binding domain superfamily/Winged helix DNA-binding domain"/>
    <property type="match status" value="1"/>
</dbReference>
<dbReference type="OrthoDB" id="9801546at2"/>
<dbReference type="Pfam" id="PF00392">
    <property type="entry name" value="GntR"/>
    <property type="match status" value="1"/>
</dbReference>
<keyword evidence="2" id="KW-0238">DNA-binding</keyword>
<organism evidence="5 6">
    <name type="scientific">Lachnotalea glycerini</name>
    <dbReference type="NCBI Taxonomy" id="1763509"/>
    <lineage>
        <taxon>Bacteria</taxon>
        <taxon>Bacillati</taxon>
        <taxon>Bacillota</taxon>
        <taxon>Clostridia</taxon>
        <taxon>Lachnospirales</taxon>
        <taxon>Lachnospiraceae</taxon>
        <taxon>Lachnotalea</taxon>
    </lineage>
</organism>
<dbReference type="SMART" id="SM00345">
    <property type="entry name" value="HTH_GNTR"/>
    <property type="match status" value="1"/>
</dbReference>
<dbReference type="GO" id="GO:0003677">
    <property type="term" value="F:DNA binding"/>
    <property type="evidence" value="ECO:0007669"/>
    <property type="project" value="UniProtKB-KW"/>
</dbReference>
<keyword evidence="6" id="KW-1185">Reference proteome</keyword>
<dbReference type="AlphaFoldDB" id="A0A371JBB5"/>
<gene>
    <name evidence="5" type="ORF">CG710_016740</name>
</gene>
<dbReference type="InterPro" id="IPR000524">
    <property type="entry name" value="Tscrpt_reg_HTH_GntR"/>
</dbReference>
<dbReference type="CDD" id="cd07377">
    <property type="entry name" value="WHTH_GntR"/>
    <property type="match status" value="1"/>
</dbReference>
<evidence type="ECO:0000259" key="4">
    <source>
        <dbReference type="PROSITE" id="PS50949"/>
    </source>
</evidence>
<evidence type="ECO:0000256" key="2">
    <source>
        <dbReference type="ARBA" id="ARBA00023125"/>
    </source>
</evidence>
<evidence type="ECO:0000256" key="3">
    <source>
        <dbReference type="ARBA" id="ARBA00023163"/>
    </source>
</evidence>
<name>A0A371JBB5_9FIRM</name>
<dbReference type="GO" id="GO:0003700">
    <property type="term" value="F:DNA-binding transcription factor activity"/>
    <property type="evidence" value="ECO:0007669"/>
    <property type="project" value="InterPro"/>
</dbReference>